<dbReference type="PANTHER" id="PTHR43095:SF3">
    <property type="entry name" value="L-XYLULOSE_3-KETO-L-GULONATE KINASE"/>
    <property type="match status" value="1"/>
</dbReference>
<dbReference type="SUPFAM" id="SSF53067">
    <property type="entry name" value="Actin-like ATPase domain"/>
    <property type="match status" value="2"/>
</dbReference>
<accession>A0ABP3ZKS2</accession>
<gene>
    <name evidence="7" type="ORF">GCM10009560_21940</name>
</gene>
<dbReference type="InterPro" id="IPR018483">
    <property type="entry name" value="Carb_kinase_FGGY_CS"/>
</dbReference>
<dbReference type="PANTHER" id="PTHR43095">
    <property type="entry name" value="SUGAR KINASE"/>
    <property type="match status" value="1"/>
</dbReference>
<dbReference type="PROSITE" id="PS00445">
    <property type="entry name" value="FGGY_KINASES_2"/>
    <property type="match status" value="1"/>
</dbReference>
<evidence type="ECO:0000313" key="8">
    <source>
        <dbReference type="Proteomes" id="UP001501578"/>
    </source>
</evidence>
<evidence type="ECO:0000259" key="5">
    <source>
        <dbReference type="Pfam" id="PF00370"/>
    </source>
</evidence>
<proteinExistence type="inferred from homology"/>
<evidence type="ECO:0000256" key="4">
    <source>
        <dbReference type="RuleBase" id="RU003733"/>
    </source>
</evidence>
<dbReference type="RefSeq" id="WP_343949639.1">
    <property type="nucleotide sequence ID" value="NZ_BAAAHQ010000008.1"/>
</dbReference>
<dbReference type="EMBL" id="BAAAHQ010000008">
    <property type="protein sequence ID" value="GAA0922510.1"/>
    <property type="molecule type" value="Genomic_DNA"/>
</dbReference>
<sequence length="481" mass="50113">MAAICVDAGTTLIKAVGYGSDGTELAVARRAATVSRPAPGHAEQDMEAVWTAVREVVAEVAARLDEVDFVAVTAQGDGAWLVDADGEPTGPAILWNDARAAGTVAAWNSSGVVAEAFRINGSTTASGLPSAILAWLCEHDPGRITRSATVLNCGGWIFSRLTGERVTDYSAFTDLRSGRYCAELLTLFGLEWAARLLPELRTDGDRVSPLTADLPGVRPGTPVVLAPYDIVATALGAGAVSDGQACAILGTTLCTELVVDRPELDRAPTGITVALGRSYLRAFPTFAGTEVLHWAARLLDVAGPEELGELAARSEPGADGLVFLPYLSPAGERSPFSDPRAKGAFLGLSFEHGREHLARAVVEGLSLVVADCLAASEGRPRELRLCGGGAGNALWSQLIADICGLPVLRSADAEVGARGAFLTGLVATGAAPSLAVAAERHVRLGDPIAPVSHPLSARDLIALRNTASRTWPTLAHLRDRT</sequence>
<reference evidence="8" key="1">
    <citation type="journal article" date="2019" name="Int. J. Syst. Evol. Microbiol.">
        <title>The Global Catalogue of Microorganisms (GCM) 10K type strain sequencing project: providing services to taxonomists for standard genome sequencing and annotation.</title>
        <authorList>
            <consortium name="The Broad Institute Genomics Platform"/>
            <consortium name="The Broad Institute Genome Sequencing Center for Infectious Disease"/>
            <person name="Wu L."/>
            <person name="Ma J."/>
        </authorList>
    </citation>
    <scope>NUCLEOTIDE SEQUENCE [LARGE SCALE GENOMIC DNA]</scope>
    <source>
        <strain evidence="8">JCM 11136</strain>
    </source>
</reference>
<dbReference type="InterPro" id="IPR043129">
    <property type="entry name" value="ATPase_NBD"/>
</dbReference>
<feature type="domain" description="Carbohydrate kinase FGGY C-terminal" evidence="6">
    <location>
        <begin position="248"/>
        <end position="427"/>
    </location>
</feature>
<protein>
    <submittedName>
        <fullName evidence="7">FGGY-family carbohydrate kinase</fullName>
    </submittedName>
</protein>
<dbReference type="Proteomes" id="UP001501578">
    <property type="component" value="Unassembled WGS sequence"/>
</dbReference>
<keyword evidence="3 4" id="KW-0418">Kinase</keyword>
<dbReference type="GO" id="GO:0016301">
    <property type="term" value="F:kinase activity"/>
    <property type="evidence" value="ECO:0007669"/>
    <property type="project" value="UniProtKB-KW"/>
</dbReference>
<name>A0ABP3ZKS2_9ACTN</name>
<dbReference type="Pfam" id="PF00370">
    <property type="entry name" value="FGGY_N"/>
    <property type="match status" value="1"/>
</dbReference>
<dbReference type="Pfam" id="PF02782">
    <property type="entry name" value="FGGY_C"/>
    <property type="match status" value="1"/>
</dbReference>
<dbReference type="PIRSF" id="PIRSF000538">
    <property type="entry name" value="GlpK"/>
    <property type="match status" value="1"/>
</dbReference>
<evidence type="ECO:0000259" key="6">
    <source>
        <dbReference type="Pfam" id="PF02782"/>
    </source>
</evidence>
<comment type="similarity">
    <text evidence="1 4">Belongs to the FGGY kinase family.</text>
</comment>
<evidence type="ECO:0000256" key="2">
    <source>
        <dbReference type="ARBA" id="ARBA00022679"/>
    </source>
</evidence>
<organism evidence="7 8">
    <name type="scientific">Nonomuraea longicatena</name>
    <dbReference type="NCBI Taxonomy" id="83682"/>
    <lineage>
        <taxon>Bacteria</taxon>
        <taxon>Bacillati</taxon>
        <taxon>Actinomycetota</taxon>
        <taxon>Actinomycetes</taxon>
        <taxon>Streptosporangiales</taxon>
        <taxon>Streptosporangiaceae</taxon>
        <taxon>Nonomuraea</taxon>
    </lineage>
</organism>
<keyword evidence="2 4" id="KW-0808">Transferase</keyword>
<dbReference type="Gene3D" id="3.30.420.40">
    <property type="match status" value="2"/>
</dbReference>
<feature type="domain" description="Carbohydrate kinase FGGY N-terminal" evidence="5">
    <location>
        <begin position="4"/>
        <end position="236"/>
    </location>
</feature>
<evidence type="ECO:0000313" key="7">
    <source>
        <dbReference type="EMBL" id="GAA0922510.1"/>
    </source>
</evidence>
<comment type="caution">
    <text evidence="7">The sequence shown here is derived from an EMBL/GenBank/DDBJ whole genome shotgun (WGS) entry which is preliminary data.</text>
</comment>
<dbReference type="InterPro" id="IPR018484">
    <property type="entry name" value="FGGY_N"/>
</dbReference>
<dbReference type="InterPro" id="IPR050406">
    <property type="entry name" value="FGGY_Carb_Kinase"/>
</dbReference>
<evidence type="ECO:0000256" key="1">
    <source>
        <dbReference type="ARBA" id="ARBA00009156"/>
    </source>
</evidence>
<keyword evidence="8" id="KW-1185">Reference proteome</keyword>
<dbReference type="InterPro" id="IPR000577">
    <property type="entry name" value="Carb_kinase_FGGY"/>
</dbReference>
<evidence type="ECO:0000256" key="3">
    <source>
        <dbReference type="ARBA" id="ARBA00022777"/>
    </source>
</evidence>
<dbReference type="InterPro" id="IPR018485">
    <property type="entry name" value="FGGY_C"/>
</dbReference>